<protein>
    <recommendedName>
        <fullName evidence="2">HTH crp-type domain-containing protein</fullName>
    </recommendedName>
</protein>
<evidence type="ECO:0008006" key="2">
    <source>
        <dbReference type="Google" id="ProtNLM"/>
    </source>
</evidence>
<gene>
    <name evidence="1" type="ORF">LCGC14_0654690</name>
</gene>
<name>A0A0F9RF78_9ZZZZ</name>
<sequence>MEKKEYITKLENKIKEVLCEIPSISIEKTKKDVRISPLFQADLIIEIFLNNKKKNIVVEIKTVGEPRYIRSAVQQLSSYLRKTIDVYGIIAAPYISEKTGEVCKEANIGYIDLSGNCFLSFDSIYIEKKNFISIVSGKRELKSLFSKKTTRLLRVLLARPEEIWTQISLSNESNVSIGLTNRVIKRLYDLEYIDLDQNKKISLKNPSKLLDLWRENYSYLNNEVQGFYSPLSRKEFEERLIEYMSKKNTEGYAFTLFTAGELISPFVRTNQTFFYFSDNIEKLIKETGLKPVTSGANVIILKPYDEGVFYGIQKVQKRNVVSNIQLYLDLYNYKGRGREQAEYLREKAIKL</sequence>
<organism evidence="1">
    <name type="scientific">marine sediment metagenome</name>
    <dbReference type="NCBI Taxonomy" id="412755"/>
    <lineage>
        <taxon>unclassified sequences</taxon>
        <taxon>metagenomes</taxon>
        <taxon>ecological metagenomes</taxon>
    </lineage>
</organism>
<dbReference type="EMBL" id="LAZR01001230">
    <property type="protein sequence ID" value="KKN48257.1"/>
    <property type="molecule type" value="Genomic_DNA"/>
</dbReference>
<dbReference type="InterPro" id="IPR019238">
    <property type="entry name" value="AbiEi_2"/>
</dbReference>
<accession>A0A0F9RF78</accession>
<evidence type="ECO:0000313" key="1">
    <source>
        <dbReference type="EMBL" id="KKN48257.1"/>
    </source>
</evidence>
<reference evidence="1" key="1">
    <citation type="journal article" date="2015" name="Nature">
        <title>Complex archaea that bridge the gap between prokaryotes and eukaryotes.</title>
        <authorList>
            <person name="Spang A."/>
            <person name="Saw J.H."/>
            <person name="Jorgensen S.L."/>
            <person name="Zaremba-Niedzwiedzka K."/>
            <person name="Martijn J."/>
            <person name="Lind A.E."/>
            <person name="van Eijk R."/>
            <person name="Schleper C."/>
            <person name="Guy L."/>
            <person name="Ettema T.J."/>
        </authorList>
    </citation>
    <scope>NUCLEOTIDE SEQUENCE</scope>
</reference>
<comment type="caution">
    <text evidence="1">The sequence shown here is derived from an EMBL/GenBank/DDBJ whole genome shotgun (WGS) entry which is preliminary data.</text>
</comment>
<dbReference type="Pfam" id="PF09952">
    <property type="entry name" value="AbiEi_2"/>
    <property type="match status" value="1"/>
</dbReference>
<proteinExistence type="predicted"/>
<dbReference type="AlphaFoldDB" id="A0A0F9RF78"/>